<proteinExistence type="predicted"/>
<dbReference type="STRING" id="501024.RTCCBAU85039_6941"/>
<reference evidence="2" key="1">
    <citation type="submission" date="2016-10" db="EMBL/GenBank/DDBJ databases">
        <authorList>
            <person name="Wibberg D."/>
        </authorList>
    </citation>
    <scope>NUCLEOTIDE SEQUENCE [LARGE SCALE GENOMIC DNA]</scope>
</reference>
<name>A0A1K0JCY9_9HYPH</name>
<protein>
    <submittedName>
        <fullName evidence="1">Uncharacterized protein</fullName>
    </submittedName>
</protein>
<evidence type="ECO:0000313" key="1">
    <source>
        <dbReference type="EMBL" id="SEI22896.1"/>
    </source>
</evidence>
<accession>A0A1K0JCY9</accession>
<dbReference type="AlphaFoldDB" id="A0A1K0JCY9"/>
<dbReference type="EMBL" id="FNXB01000165">
    <property type="protein sequence ID" value="SEI22896.1"/>
    <property type="molecule type" value="Genomic_DNA"/>
</dbReference>
<dbReference type="Proteomes" id="UP000183063">
    <property type="component" value="Unassembled WGS sequence"/>
</dbReference>
<sequence>MHQDTIGADISKDHIDLHRLPGGGRLRISNDRKGFVAILKWIGGLPIDRIVYEPTGAYHKAFERFMIAQGLPISKINPRLAGVLPKRPAGWPRRIGLMLNCLPAMGCCLIRVFCAKIRMCSMI</sequence>
<organism evidence="1 2">
    <name type="scientific">Rhizobium tibeticum</name>
    <dbReference type="NCBI Taxonomy" id="501024"/>
    <lineage>
        <taxon>Bacteria</taxon>
        <taxon>Pseudomonadati</taxon>
        <taxon>Pseudomonadota</taxon>
        <taxon>Alphaproteobacteria</taxon>
        <taxon>Hyphomicrobiales</taxon>
        <taxon>Rhizobiaceae</taxon>
        <taxon>Rhizobium/Agrobacterium group</taxon>
        <taxon>Rhizobium</taxon>
    </lineage>
</organism>
<evidence type="ECO:0000313" key="2">
    <source>
        <dbReference type="Proteomes" id="UP000183063"/>
    </source>
</evidence>
<gene>
    <name evidence="1" type="ORF">RTCCBAU85039_6941</name>
</gene>